<dbReference type="AlphaFoldDB" id="A0A915J9G9"/>
<dbReference type="WBParaSite" id="nRc.2.0.1.t23119-RA">
    <property type="protein sequence ID" value="nRc.2.0.1.t23119-RA"/>
    <property type="gene ID" value="nRc.2.0.1.g23119"/>
</dbReference>
<evidence type="ECO:0000313" key="1">
    <source>
        <dbReference type="Proteomes" id="UP000887565"/>
    </source>
</evidence>
<keyword evidence="1" id="KW-1185">Reference proteome</keyword>
<organism evidence="1 2">
    <name type="scientific">Romanomermis culicivorax</name>
    <name type="common">Nematode worm</name>
    <dbReference type="NCBI Taxonomy" id="13658"/>
    <lineage>
        <taxon>Eukaryota</taxon>
        <taxon>Metazoa</taxon>
        <taxon>Ecdysozoa</taxon>
        <taxon>Nematoda</taxon>
        <taxon>Enoplea</taxon>
        <taxon>Dorylaimia</taxon>
        <taxon>Mermithida</taxon>
        <taxon>Mermithoidea</taxon>
        <taxon>Mermithidae</taxon>
        <taxon>Romanomermis</taxon>
    </lineage>
</organism>
<evidence type="ECO:0000313" key="2">
    <source>
        <dbReference type="WBParaSite" id="nRc.2.0.1.t23119-RA"/>
    </source>
</evidence>
<proteinExistence type="predicted"/>
<dbReference type="Proteomes" id="UP000887565">
    <property type="component" value="Unplaced"/>
</dbReference>
<reference evidence="2" key="1">
    <citation type="submission" date="2022-11" db="UniProtKB">
        <authorList>
            <consortium name="WormBaseParasite"/>
        </authorList>
    </citation>
    <scope>IDENTIFICATION</scope>
</reference>
<sequence length="111" mass="12097">MTFRKWVGNSGEQPGWNPRGIGIIADDDDLIILTQSFDGSNGLNSQIKFPSIPLSQCMGTTDLLIAFTTIFKSFGTISCSPNTSIGQHKTYMTKRASNTRAMKKGHLASLI</sequence>
<name>A0A915J9G9_ROMCU</name>
<protein>
    <submittedName>
        <fullName evidence="2">Uncharacterized protein</fullName>
    </submittedName>
</protein>
<accession>A0A915J9G9</accession>